<dbReference type="OrthoDB" id="10407807at2759"/>
<keyword evidence="1" id="KW-0472">Membrane</keyword>
<accession>A0A1V6TGZ6</accession>
<sequence>MFADYFACFKAFVEWLLATVNPTEGTAFLWALVAMYACVLAAWRVDALVEWWINMYALFPVVFLALFTAVFLAVFAALNMKLDTNRKYSHFPLPPAPARRPGDA</sequence>
<dbReference type="EMBL" id="MLQL01000008">
    <property type="protein sequence ID" value="OQE25632.1"/>
    <property type="molecule type" value="Genomic_DNA"/>
</dbReference>
<keyword evidence="1" id="KW-0812">Transmembrane</keyword>
<dbReference type="AlphaFoldDB" id="A0A1V6TGZ6"/>
<keyword evidence="3" id="KW-1185">Reference proteome</keyword>
<feature type="transmembrane region" description="Helical" evidence="1">
    <location>
        <begin position="27"/>
        <end position="45"/>
    </location>
</feature>
<name>A0A1V6TGZ6_9EURO</name>
<evidence type="ECO:0000313" key="2">
    <source>
        <dbReference type="EMBL" id="OQE25632.1"/>
    </source>
</evidence>
<gene>
    <name evidence="2" type="ORF">PENFLA_c008G04007</name>
</gene>
<protein>
    <submittedName>
        <fullName evidence="2">Uncharacterized protein</fullName>
    </submittedName>
</protein>
<keyword evidence="1" id="KW-1133">Transmembrane helix</keyword>
<evidence type="ECO:0000256" key="1">
    <source>
        <dbReference type="SAM" id="Phobius"/>
    </source>
</evidence>
<comment type="caution">
    <text evidence="2">The sequence shown here is derived from an EMBL/GenBank/DDBJ whole genome shotgun (WGS) entry which is preliminary data.</text>
</comment>
<evidence type="ECO:0000313" key="3">
    <source>
        <dbReference type="Proteomes" id="UP000191342"/>
    </source>
</evidence>
<feature type="transmembrane region" description="Helical" evidence="1">
    <location>
        <begin position="51"/>
        <end position="78"/>
    </location>
</feature>
<dbReference type="Proteomes" id="UP000191342">
    <property type="component" value="Unassembled WGS sequence"/>
</dbReference>
<proteinExistence type="predicted"/>
<reference evidence="3" key="1">
    <citation type="journal article" date="2017" name="Nat. Microbiol.">
        <title>Global analysis of biosynthetic gene clusters reveals vast potential of secondary metabolite production in Penicillium species.</title>
        <authorList>
            <person name="Nielsen J.C."/>
            <person name="Grijseels S."/>
            <person name="Prigent S."/>
            <person name="Ji B."/>
            <person name="Dainat J."/>
            <person name="Nielsen K.F."/>
            <person name="Frisvad J.C."/>
            <person name="Workman M."/>
            <person name="Nielsen J."/>
        </authorList>
    </citation>
    <scope>NUCLEOTIDE SEQUENCE [LARGE SCALE GENOMIC DNA]</scope>
    <source>
        <strain evidence="3">IBT 14082</strain>
    </source>
</reference>
<organism evidence="2 3">
    <name type="scientific">Penicillium flavigenum</name>
    <dbReference type="NCBI Taxonomy" id="254877"/>
    <lineage>
        <taxon>Eukaryota</taxon>
        <taxon>Fungi</taxon>
        <taxon>Dikarya</taxon>
        <taxon>Ascomycota</taxon>
        <taxon>Pezizomycotina</taxon>
        <taxon>Eurotiomycetes</taxon>
        <taxon>Eurotiomycetidae</taxon>
        <taxon>Eurotiales</taxon>
        <taxon>Aspergillaceae</taxon>
        <taxon>Penicillium</taxon>
    </lineage>
</organism>